<evidence type="ECO:0000313" key="2">
    <source>
        <dbReference type="Proteomes" id="UP000018227"/>
    </source>
</evidence>
<name>V2Y6E4_9FIRM</name>
<protein>
    <submittedName>
        <fullName evidence="1">Uncharacterized protein</fullName>
    </submittedName>
</protein>
<dbReference type="Proteomes" id="UP000018227">
    <property type="component" value="Unassembled WGS sequence"/>
</dbReference>
<keyword evidence="2" id="KW-1185">Reference proteome</keyword>
<proteinExistence type="predicted"/>
<dbReference type="HOGENOM" id="CLU_3214007_0_0_9"/>
<organism evidence="1 2">
    <name type="scientific">Catonella morbi ATCC 51271</name>
    <dbReference type="NCBI Taxonomy" id="592026"/>
    <lineage>
        <taxon>Bacteria</taxon>
        <taxon>Bacillati</taxon>
        <taxon>Bacillota</taxon>
        <taxon>Clostridia</taxon>
        <taxon>Lachnospirales</taxon>
        <taxon>Lachnospiraceae</taxon>
        <taxon>Catonella</taxon>
    </lineage>
</organism>
<gene>
    <name evidence="1" type="ORF">GCWU0000282_002140</name>
</gene>
<dbReference type="AlphaFoldDB" id="V2Y6E4"/>
<sequence length="44" mass="5125">MGKVGQRKTVINNPETIISPQSRGNFRLWGFNGSYKDMRIWLID</sequence>
<evidence type="ECO:0000313" key="1">
    <source>
        <dbReference type="EMBL" id="ESL03266.1"/>
    </source>
</evidence>
<reference evidence="1 2" key="1">
    <citation type="submission" date="2013-06" db="EMBL/GenBank/DDBJ databases">
        <authorList>
            <person name="Weinstock G."/>
            <person name="Sodergren E."/>
            <person name="Clifton S."/>
            <person name="Fulton L."/>
            <person name="Fulton B."/>
            <person name="Courtney L."/>
            <person name="Fronick C."/>
            <person name="Harrison M."/>
            <person name="Strong C."/>
            <person name="Farmer C."/>
            <person name="Delahaunty K."/>
            <person name="Markovic C."/>
            <person name="Hall O."/>
            <person name="Minx P."/>
            <person name="Tomlinson C."/>
            <person name="Mitreva M."/>
            <person name="Nelson J."/>
            <person name="Hou S."/>
            <person name="Wollam A."/>
            <person name="Pepin K.H."/>
            <person name="Johnson M."/>
            <person name="Bhonagiri V."/>
            <person name="Nash W.E."/>
            <person name="Warren W."/>
            <person name="Chinwalla A."/>
            <person name="Mardis E.R."/>
            <person name="Wilson R.K."/>
        </authorList>
    </citation>
    <scope>NUCLEOTIDE SEQUENCE [LARGE SCALE GENOMIC DNA]</scope>
    <source>
        <strain evidence="1 2">ATCC 51271</strain>
    </source>
</reference>
<dbReference type="EMBL" id="ACIL03000013">
    <property type="protein sequence ID" value="ESL03266.1"/>
    <property type="molecule type" value="Genomic_DNA"/>
</dbReference>
<accession>V2Y6E4</accession>
<comment type="caution">
    <text evidence="1">The sequence shown here is derived from an EMBL/GenBank/DDBJ whole genome shotgun (WGS) entry which is preliminary data.</text>
</comment>